<gene>
    <name evidence="2" type="ORF">G3576_30040</name>
</gene>
<proteinExistence type="predicted"/>
<evidence type="ECO:0000259" key="1">
    <source>
        <dbReference type="Pfam" id="PF16841"/>
    </source>
</evidence>
<dbReference type="Pfam" id="PF16841">
    <property type="entry name" value="CBM60"/>
    <property type="match status" value="1"/>
</dbReference>
<protein>
    <recommendedName>
        <fullName evidence="1">Carbohydrate binding module xylan-binding domain-containing protein</fullName>
    </recommendedName>
</protein>
<reference evidence="2 3" key="2">
    <citation type="submission" date="2020-03" db="EMBL/GenBank/DDBJ databases">
        <title>Roseomonas stagni sp. nov., isolated from pond water in Japan.</title>
        <authorList>
            <person name="Furuhata K."/>
            <person name="Miyamoto H."/>
            <person name="Goto K."/>
        </authorList>
    </citation>
    <scope>NUCLEOTIDE SEQUENCE [LARGE SCALE GENOMIC DNA]</scope>
    <source>
        <strain evidence="2 3">PeD5</strain>
    </source>
</reference>
<keyword evidence="3" id="KW-1185">Reference proteome</keyword>
<dbReference type="AlphaFoldDB" id="A0A6M1LW77"/>
<accession>A0A6M1LW77</accession>
<comment type="caution">
    <text evidence="2">The sequence shown here is derived from an EMBL/GenBank/DDBJ whole genome shotgun (WGS) entry which is preliminary data.</text>
</comment>
<dbReference type="Gene3D" id="2.60.60.40">
    <property type="match status" value="1"/>
</dbReference>
<feature type="non-terminal residue" evidence="2">
    <location>
        <position position="1"/>
    </location>
</feature>
<dbReference type="Proteomes" id="UP000475385">
    <property type="component" value="Unassembled WGS sequence"/>
</dbReference>
<evidence type="ECO:0000313" key="2">
    <source>
        <dbReference type="EMBL" id="NGM24269.1"/>
    </source>
</evidence>
<dbReference type="RefSeq" id="WP_207623113.1">
    <property type="nucleotide sequence ID" value="NZ_JAAIKB010000029.1"/>
</dbReference>
<dbReference type="InterPro" id="IPR031768">
    <property type="entry name" value="CBM60_xylan-bd"/>
</dbReference>
<name>A0A6M1LW77_9PROT</name>
<dbReference type="EMBL" id="JAAIKB010000029">
    <property type="protein sequence ID" value="NGM24269.1"/>
    <property type="molecule type" value="Genomic_DNA"/>
</dbReference>
<feature type="domain" description="Carbohydrate binding module xylan-binding" evidence="1">
    <location>
        <begin position="2"/>
        <end position="78"/>
    </location>
</feature>
<evidence type="ECO:0000313" key="3">
    <source>
        <dbReference type="Proteomes" id="UP000475385"/>
    </source>
</evidence>
<reference evidence="2 3" key="1">
    <citation type="submission" date="2020-02" db="EMBL/GenBank/DDBJ databases">
        <authorList>
            <person name="Kim H.M."/>
            <person name="Jeon C.O."/>
        </authorList>
    </citation>
    <scope>NUCLEOTIDE SEQUENCE [LARGE SCALE GENOMIC DNA]</scope>
    <source>
        <strain evidence="2 3">PeD5</strain>
    </source>
</reference>
<organism evidence="2 3">
    <name type="scientific">Falsiroseomonas algicola</name>
    <dbReference type="NCBI Taxonomy" id="2716930"/>
    <lineage>
        <taxon>Bacteria</taxon>
        <taxon>Pseudomonadati</taxon>
        <taxon>Pseudomonadota</taxon>
        <taxon>Alphaproteobacteria</taxon>
        <taxon>Acetobacterales</taxon>
        <taxon>Roseomonadaceae</taxon>
        <taxon>Falsiroseomonas</taxon>
    </lineage>
</organism>
<sequence>DAWQGSAQYTISVDGVPINGTLTAQASHAAGEVDTVTVLGNWAPGGHVLTVNFLNDDWGGSAATDRNLYLEGATYNGAAVPGSTAMLGMAGPQNFAFTDVNPIG</sequence>